<dbReference type="Proteomes" id="UP000618931">
    <property type="component" value="Unassembled WGS sequence"/>
</dbReference>
<evidence type="ECO:0000313" key="2">
    <source>
        <dbReference type="Proteomes" id="UP000618931"/>
    </source>
</evidence>
<protein>
    <submittedName>
        <fullName evidence="1">Uncharacterized protein</fullName>
    </submittedName>
</protein>
<organism evidence="1 2">
    <name type="scientific">Hymenobacter ruricola</name>
    <dbReference type="NCBI Taxonomy" id="2791023"/>
    <lineage>
        <taxon>Bacteria</taxon>
        <taxon>Pseudomonadati</taxon>
        <taxon>Bacteroidota</taxon>
        <taxon>Cytophagia</taxon>
        <taxon>Cytophagales</taxon>
        <taxon>Hymenobacteraceae</taxon>
        <taxon>Hymenobacter</taxon>
    </lineage>
</organism>
<comment type="caution">
    <text evidence="1">The sequence shown here is derived from an EMBL/GenBank/DDBJ whole genome shotgun (WGS) entry which is preliminary data.</text>
</comment>
<evidence type="ECO:0000313" key="1">
    <source>
        <dbReference type="EMBL" id="MBF9223635.1"/>
    </source>
</evidence>
<name>A0ABS0I9L8_9BACT</name>
<dbReference type="EMBL" id="JADQDM010000017">
    <property type="protein sequence ID" value="MBF9223635.1"/>
    <property type="molecule type" value="Genomic_DNA"/>
</dbReference>
<dbReference type="RefSeq" id="WP_196295063.1">
    <property type="nucleotide sequence ID" value="NZ_JADQDM010000017.1"/>
</dbReference>
<accession>A0ABS0I9L8</accession>
<proteinExistence type="predicted"/>
<gene>
    <name evidence="1" type="ORF">I2H31_21200</name>
</gene>
<reference evidence="1 2" key="1">
    <citation type="submission" date="2020-11" db="EMBL/GenBank/DDBJ databases">
        <authorList>
            <person name="Kim M.K."/>
        </authorList>
    </citation>
    <scope>NUCLEOTIDE SEQUENCE [LARGE SCALE GENOMIC DNA]</scope>
    <source>
        <strain evidence="1 2">BT662</strain>
    </source>
</reference>
<sequence length="118" mass="13271">MQVRFDYTPQGRQWAWVRKHLLGFPAHFHPQQAAELVDRCGRFAVLRRAWPYVSLGRLGLGLPGSSRARGSLVSDESPCLYFYQGRYVVSSYDNETKWPFDTAAEAVAFAQGRSCAGA</sequence>
<keyword evidence="2" id="KW-1185">Reference proteome</keyword>